<dbReference type="Proteomes" id="UP000700596">
    <property type="component" value="Unassembled WGS sequence"/>
</dbReference>
<comment type="caution">
    <text evidence="1">The sequence shown here is derived from an EMBL/GenBank/DDBJ whole genome shotgun (WGS) entry which is preliminary data.</text>
</comment>
<dbReference type="AlphaFoldDB" id="A0A9P9D8F9"/>
<reference evidence="1" key="1">
    <citation type="journal article" date="2021" name="Nat. Commun.">
        <title>Genetic determinants of endophytism in the Arabidopsis root mycobiome.</title>
        <authorList>
            <person name="Mesny F."/>
            <person name="Miyauchi S."/>
            <person name="Thiergart T."/>
            <person name="Pickel B."/>
            <person name="Atanasova L."/>
            <person name="Karlsson M."/>
            <person name="Huettel B."/>
            <person name="Barry K.W."/>
            <person name="Haridas S."/>
            <person name="Chen C."/>
            <person name="Bauer D."/>
            <person name="Andreopoulos W."/>
            <person name="Pangilinan J."/>
            <person name="LaButti K."/>
            <person name="Riley R."/>
            <person name="Lipzen A."/>
            <person name="Clum A."/>
            <person name="Drula E."/>
            <person name="Henrissat B."/>
            <person name="Kohler A."/>
            <person name="Grigoriev I.V."/>
            <person name="Martin F.M."/>
            <person name="Hacquard S."/>
        </authorList>
    </citation>
    <scope>NUCLEOTIDE SEQUENCE</scope>
    <source>
        <strain evidence="1">MPI-CAGE-CH-0243</strain>
    </source>
</reference>
<keyword evidence="2" id="KW-1185">Reference proteome</keyword>
<dbReference type="EMBL" id="JAGMWT010000017">
    <property type="protein sequence ID" value="KAH7114299.1"/>
    <property type="molecule type" value="Genomic_DNA"/>
</dbReference>
<organism evidence="1 2">
    <name type="scientific">Dendryphion nanum</name>
    <dbReference type="NCBI Taxonomy" id="256645"/>
    <lineage>
        <taxon>Eukaryota</taxon>
        <taxon>Fungi</taxon>
        <taxon>Dikarya</taxon>
        <taxon>Ascomycota</taxon>
        <taxon>Pezizomycotina</taxon>
        <taxon>Dothideomycetes</taxon>
        <taxon>Pleosporomycetidae</taxon>
        <taxon>Pleosporales</taxon>
        <taxon>Torulaceae</taxon>
        <taxon>Dendryphion</taxon>
    </lineage>
</organism>
<evidence type="ECO:0000313" key="2">
    <source>
        <dbReference type="Proteomes" id="UP000700596"/>
    </source>
</evidence>
<accession>A0A9P9D8F9</accession>
<name>A0A9P9D8F9_9PLEO</name>
<proteinExistence type="predicted"/>
<protein>
    <submittedName>
        <fullName evidence="1">Uncharacterized protein</fullName>
    </submittedName>
</protein>
<gene>
    <name evidence="1" type="ORF">B0J11DRAFT_540627</name>
</gene>
<sequence length="177" mass="19461">MSSARWCALLSQSLQPHLRGGVCGTAHDASLDRRKLWRGSGIDEIRRARVAKWVPSGVVDWIVALFGIGSEDRQNGRCSCQLLITTKHVKCEGPSPSLAVRRREGGFSGEVQASRHRSRRLMPDKVAAQRPMPSWASPTGRPQGAVLHFIARSLPLPLRHDTLSWSRPAASQSVLPC</sequence>
<evidence type="ECO:0000313" key="1">
    <source>
        <dbReference type="EMBL" id="KAH7114299.1"/>
    </source>
</evidence>